<dbReference type="NCBIfam" id="TIGR01322">
    <property type="entry name" value="scrB_fam"/>
    <property type="match status" value="1"/>
</dbReference>
<evidence type="ECO:0000256" key="3">
    <source>
        <dbReference type="ARBA" id="ARBA00012758"/>
    </source>
</evidence>
<dbReference type="Pfam" id="PF00251">
    <property type="entry name" value="Glyco_hydro_32N"/>
    <property type="match status" value="1"/>
</dbReference>
<feature type="domain" description="Glycosyl hydrolase family 32 C-terminal" evidence="11">
    <location>
        <begin position="353"/>
        <end position="497"/>
    </location>
</feature>
<dbReference type="SMART" id="SM00640">
    <property type="entry name" value="Glyco_32"/>
    <property type="match status" value="1"/>
</dbReference>
<comment type="function">
    <text evidence="9">Enables the bacterium to metabolize sucrose as a sole carbon source.</text>
</comment>
<dbReference type="PANTHER" id="PTHR43101:SF1">
    <property type="entry name" value="BETA-FRUCTOSIDASE"/>
    <property type="match status" value="1"/>
</dbReference>
<organism evidence="12 13">
    <name type="scientific">Terribacillus halophilus</name>
    <dbReference type="NCBI Taxonomy" id="361279"/>
    <lineage>
        <taxon>Bacteria</taxon>
        <taxon>Bacillati</taxon>
        <taxon>Bacillota</taxon>
        <taxon>Bacilli</taxon>
        <taxon>Bacillales</taxon>
        <taxon>Bacillaceae</taxon>
        <taxon>Terribacillus</taxon>
    </lineage>
</organism>
<comment type="similarity">
    <text evidence="2 8">Belongs to the glycosyl hydrolase 32 family.</text>
</comment>
<evidence type="ECO:0000256" key="5">
    <source>
        <dbReference type="ARBA" id="ARBA00022801"/>
    </source>
</evidence>
<protein>
    <recommendedName>
        <fullName evidence="4 8">Sucrose-6-phosphate hydrolase</fullName>
        <ecNumber evidence="3 8">3.2.1.26</ecNumber>
    </recommendedName>
    <alternativeName>
        <fullName evidence="7 9">Invertase</fullName>
    </alternativeName>
</protein>
<dbReference type="UniPathway" id="UPA00238"/>
<dbReference type="InterPro" id="IPR001362">
    <property type="entry name" value="Glyco_hydro_32"/>
</dbReference>
<keyword evidence="6 8" id="KW-0326">Glycosidase</keyword>
<dbReference type="Proteomes" id="UP000198666">
    <property type="component" value="Unassembled WGS sequence"/>
</dbReference>
<feature type="domain" description="Glycosyl hydrolase family 32 N-terminal" evidence="10">
    <location>
        <begin position="49"/>
        <end position="350"/>
    </location>
</feature>
<keyword evidence="9" id="KW-0119">Carbohydrate metabolism</keyword>
<dbReference type="SUPFAM" id="SSF49899">
    <property type="entry name" value="Concanavalin A-like lectins/glucanases"/>
    <property type="match status" value="1"/>
</dbReference>
<reference evidence="13" key="1">
    <citation type="submission" date="2016-10" db="EMBL/GenBank/DDBJ databases">
        <authorList>
            <person name="Varghese N."/>
            <person name="Submissions S."/>
        </authorList>
    </citation>
    <scope>NUCLEOTIDE SEQUENCE [LARGE SCALE GENOMIC DNA]</scope>
    <source>
        <strain evidence="13">DSM 21620</strain>
    </source>
</reference>
<dbReference type="EMBL" id="FMZB01000006">
    <property type="protein sequence ID" value="SDD08746.1"/>
    <property type="molecule type" value="Genomic_DNA"/>
</dbReference>
<evidence type="ECO:0000256" key="8">
    <source>
        <dbReference type="RuleBase" id="RU362110"/>
    </source>
</evidence>
<keyword evidence="9" id="KW-0963">Cytoplasm</keyword>
<proteinExistence type="inferred from homology"/>
<comment type="subcellular location">
    <subcellularLocation>
        <location evidence="9">Cytoplasm</location>
    </subcellularLocation>
</comment>
<dbReference type="PANTHER" id="PTHR43101">
    <property type="entry name" value="BETA-FRUCTOSIDASE"/>
    <property type="match status" value="1"/>
</dbReference>
<evidence type="ECO:0000256" key="1">
    <source>
        <dbReference type="ARBA" id="ARBA00004914"/>
    </source>
</evidence>
<comment type="catalytic activity">
    <reaction evidence="8">
        <text>Hydrolysis of terminal non-reducing beta-D-fructofuranoside residues in beta-D-fructofuranosides.</text>
        <dbReference type="EC" id="3.2.1.26"/>
    </reaction>
</comment>
<dbReference type="Gene3D" id="2.60.120.560">
    <property type="entry name" value="Exo-inulinase, domain 1"/>
    <property type="match status" value="1"/>
</dbReference>
<dbReference type="InterPro" id="IPR018053">
    <property type="entry name" value="Glyco_hydro_32_AS"/>
</dbReference>
<evidence type="ECO:0000256" key="2">
    <source>
        <dbReference type="ARBA" id="ARBA00009902"/>
    </source>
</evidence>
<evidence type="ECO:0000256" key="6">
    <source>
        <dbReference type="ARBA" id="ARBA00023295"/>
    </source>
</evidence>
<dbReference type="AlphaFoldDB" id="A0A1G6RXS9"/>
<dbReference type="InterPro" id="IPR013189">
    <property type="entry name" value="Glyco_hydro_32_C"/>
</dbReference>
<evidence type="ECO:0000259" key="11">
    <source>
        <dbReference type="Pfam" id="PF08244"/>
    </source>
</evidence>
<evidence type="ECO:0000256" key="7">
    <source>
        <dbReference type="ARBA" id="ARBA00033367"/>
    </source>
</evidence>
<dbReference type="CDD" id="cd18623">
    <property type="entry name" value="GH32_ScrB-like"/>
    <property type="match status" value="1"/>
</dbReference>
<dbReference type="SUPFAM" id="SSF75005">
    <property type="entry name" value="Arabinanase/levansucrase/invertase"/>
    <property type="match status" value="1"/>
</dbReference>
<comment type="pathway">
    <text evidence="1 9">Glycan biosynthesis; sucrose metabolism.</text>
</comment>
<evidence type="ECO:0000313" key="13">
    <source>
        <dbReference type="Proteomes" id="UP000198666"/>
    </source>
</evidence>
<dbReference type="STRING" id="361279.SAMN05421663_106218"/>
<keyword evidence="5 8" id="KW-0378">Hydrolase</keyword>
<dbReference type="InterPro" id="IPR013148">
    <property type="entry name" value="Glyco_hydro_32_N"/>
</dbReference>
<gene>
    <name evidence="12" type="ORF">SAMN05421663_106218</name>
</gene>
<evidence type="ECO:0000259" key="10">
    <source>
        <dbReference type="Pfam" id="PF00251"/>
    </source>
</evidence>
<dbReference type="EC" id="3.2.1.26" evidence="3 8"/>
<dbReference type="PROSITE" id="PS00609">
    <property type="entry name" value="GLYCOSYL_HYDROL_F32"/>
    <property type="match status" value="1"/>
</dbReference>
<dbReference type="InterPro" id="IPR013320">
    <property type="entry name" value="ConA-like_dom_sf"/>
</dbReference>
<sequence length="502" mass="57148">MEPVPKLHLESSDKVTNSDKYRLLSDAAPDELKNLAKQVNASPWRQHYHIQPTTGLLNDPNGFVYYNGQYHLFYQWHPFGPVHGMKYWYHVTSTDLIHWKDEGIGIEPGGQYDSHGAYSGSALAKEGKLYLFYTGNTRDEEWVRHPYQCLAVLDKQGHITKQEVPVIDAPPPGYTAHFRDPKVWKAADRYYAVLGAQRLNQTGCVLIYRSDDLLTWSFIGELETSLADFGYMWECPDYFELGEKGVLLFCPQGLSAEEDRFENIHQAGFLIGEPINPEKPHFQHGSFMELDRGFDFYAAQTTLSPEGKRILIGWMGLPDTTYPTDAHGWAHCLTLPRELTIQDGRLLQRPVKELELLRKEKYTAAHTVQDAKIELEEINGSSYELICELCMEDAEKAGIAFRVGDTEETLLYYDAVSKYLVLDRTRSGAAMKSENGNIRRYAFDAKKIKLRLFVDQSSVEIFINDGEAVMTARLFPAKDSNGVTFFTEGGKATFDAVQWLYS</sequence>
<name>A0A1G6RXS9_9BACI</name>
<dbReference type="GO" id="GO:0005985">
    <property type="term" value="P:sucrose metabolic process"/>
    <property type="evidence" value="ECO:0007669"/>
    <property type="project" value="UniProtKB-UniPathway"/>
</dbReference>
<dbReference type="Pfam" id="PF08244">
    <property type="entry name" value="Glyco_hydro_32C"/>
    <property type="match status" value="1"/>
</dbReference>
<evidence type="ECO:0000256" key="9">
    <source>
        <dbReference type="RuleBase" id="RU365015"/>
    </source>
</evidence>
<dbReference type="Gene3D" id="2.115.10.20">
    <property type="entry name" value="Glycosyl hydrolase domain, family 43"/>
    <property type="match status" value="1"/>
</dbReference>
<dbReference type="InterPro" id="IPR006232">
    <property type="entry name" value="Suc6P_hydrolase"/>
</dbReference>
<dbReference type="GO" id="GO:0005737">
    <property type="term" value="C:cytoplasm"/>
    <property type="evidence" value="ECO:0007669"/>
    <property type="project" value="UniProtKB-SubCell"/>
</dbReference>
<dbReference type="GO" id="GO:0004564">
    <property type="term" value="F:beta-fructofuranosidase activity"/>
    <property type="evidence" value="ECO:0007669"/>
    <property type="project" value="UniProtKB-EC"/>
</dbReference>
<dbReference type="InterPro" id="IPR023296">
    <property type="entry name" value="Glyco_hydro_beta-prop_sf"/>
</dbReference>
<evidence type="ECO:0000256" key="4">
    <source>
        <dbReference type="ARBA" id="ARBA00019623"/>
    </source>
</evidence>
<evidence type="ECO:0000313" key="12">
    <source>
        <dbReference type="EMBL" id="SDD08746.1"/>
    </source>
</evidence>
<accession>A0A1G6RXS9</accession>
<dbReference type="InterPro" id="IPR051214">
    <property type="entry name" value="GH32_Enzymes"/>
</dbReference>
<keyword evidence="13" id="KW-1185">Reference proteome</keyword>